<feature type="region of interest" description="Disordered" evidence="2">
    <location>
        <begin position="648"/>
        <end position="668"/>
    </location>
</feature>
<feature type="compositionally biased region" description="Basic and acidic residues" evidence="2">
    <location>
        <begin position="62"/>
        <end position="76"/>
    </location>
</feature>
<dbReference type="GO" id="GO:0003341">
    <property type="term" value="P:cilium movement"/>
    <property type="evidence" value="ECO:0007669"/>
    <property type="project" value="InterPro"/>
</dbReference>
<dbReference type="GO" id="GO:0036158">
    <property type="term" value="P:outer dynein arm assembly"/>
    <property type="evidence" value="ECO:0007669"/>
    <property type="project" value="InterPro"/>
</dbReference>
<dbReference type="AlphaFoldDB" id="A0A7S4H9R1"/>
<accession>A0A7S4H9R1</accession>
<name>A0A7S4H9R1_GUITH</name>
<organism evidence="3">
    <name type="scientific">Guillardia theta</name>
    <name type="common">Cryptophyte</name>
    <name type="synonym">Cryptomonas phi</name>
    <dbReference type="NCBI Taxonomy" id="55529"/>
    <lineage>
        <taxon>Eukaryota</taxon>
        <taxon>Cryptophyceae</taxon>
        <taxon>Pyrenomonadales</taxon>
        <taxon>Geminigeraceae</taxon>
        <taxon>Guillardia</taxon>
    </lineage>
</organism>
<dbReference type="GO" id="GO:0036064">
    <property type="term" value="C:ciliary basal body"/>
    <property type="evidence" value="ECO:0007669"/>
    <property type="project" value="TreeGrafter"/>
</dbReference>
<dbReference type="PANTHER" id="PTHR46518">
    <property type="entry name" value="COILED-COIL DOMAIN-CONTAINING PROTEIN 151"/>
    <property type="match status" value="1"/>
</dbReference>
<gene>
    <name evidence="3" type="ORF">GTHE00462_LOCUS1487</name>
</gene>
<dbReference type="GO" id="GO:0097542">
    <property type="term" value="C:ciliary tip"/>
    <property type="evidence" value="ECO:0007669"/>
    <property type="project" value="TreeGrafter"/>
</dbReference>
<protein>
    <submittedName>
        <fullName evidence="3">Uncharacterized protein</fullName>
    </submittedName>
</protein>
<feature type="region of interest" description="Disordered" evidence="2">
    <location>
        <begin position="62"/>
        <end position="120"/>
    </location>
</feature>
<dbReference type="GO" id="GO:0035253">
    <property type="term" value="C:ciliary rootlet"/>
    <property type="evidence" value="ECO:0007669"/>
    <property type="project" value="TreeGrafter"/>
</dbReference>
<dbReference type="PANTHER" id="PTHR46518:SF1">
    <property type="entry name" value="OUTER DYNEIN ARM-DOCKING COMPLEX SUBUNIT 3"/>
    <property type="match status" value="1"/>
</dbReference>
<proteinExistence type="predicted"/>
<dbReference type="InterPro" id="IPR033192">
    <property type="entry name" value="ODAD3"/>
</dbReference>
<evidence type="ECO:0000313" key="3">
    <source>
        <dbReference type="EMBL" id="CAE2192176.1"/>
    </source>
</evidence>
<reference evidence="3" key="1">
    <citation type="submission" date="2021-01" db="EMBL/GenBank/DDBJ databases">
        <authorList>
            <person name="Corre E."/>
            <person name="Pelletier E."/>
            <person name="Niang G."/>
            <person name="Scheremetjew M."/>
            <person name="Finn R."/>
            <person name="Kale V."/>
            <person name="Holt S."/>
            <person name="Cochrane G."/>
            <person name="Meng A."/>
            <person name="Brown T."/>
            <person name="Cohen L."/>
        </authorList>
    </citation>
    <scope>NUCLEOTIDE SEQUENCE</scope>
    <source>
        <strain evidence="3">CCMP 2712</strain>
    </source>
</reference>
<keyword evidence="1" id="KW-0175">Coiled coil</keyword>
<feature type="coiled-coil region" evidence="1">
    <location>
        <begin position="427"/>
        <end position="485"/>
    </location>
</feature>
<feature type="coiled-coil region" evidence="1">
    <location>
        <begin position="156"/>
        <end position="216"/>
    </location>
</feature>
<dbReference type="EMBL" id="HBKN01001709">
    <property type="protein sequence ID" value="CAE2192176.1"/>
    <property type="molecule type" value="Transcribed_RNA"/>
</dbReference>
<sequence>MSRPSSAHNVTRNNSFSLDFSLCDPPVDILPPSPPRSKSTIPHAPFLFTNLAKSAFLTVKSERPESAEYSSGRDRGGSQAGSFSMGRPRRKFAMKGEGSINDRSFRSGRDSAPPYTSSSSMPINLMQILSQSKFKRVGSSQSKMSNSRSLHKKPEIRALEAEQRSIEAEQKAAERQMFEKHKEEAVEYNMQLTKQYNDLKKQRTDLERQYALLIDRKAAIDAEARSEDRKSILHNEHRIQDLEAKLEYWTEALREEESYTKTLLHMQTRCASEKHSRDIETMNFKDLLDNHDHDIRALQVRLQEAKNERDAAERQVSDYYEQMQLYRERREERLAERRRKVQKMQLKDEALKKLIAEEEELARQKNLQDLAANKEAVAQQRQKDKFHSRLEDAFQKMMSISGIQTLEELQDAILNRDQKQQHFETLLEHNKNRIDELSDLKRELEQELMKIKYSGSANDAEREEVEEVIQQLSNMRRKIGDMQAKQLFLESLLIKIRSGMEFLASKLVHIEVDRKSPKDESMVVVSQVDLNASSEETSLQWTEMPSNVESAGDLSLSQVVQGGSFEETLNDPEHMLAMKKVEHPRFGVVAILLETSDKLANVYSYLKRVQGEVPPQEEASIRSLKGAHEMPVGLIDLKNNYRLPLSRVNRSPRRAQEEDDHAETDDRNAIKLKSERIVARKKRELASRFDEFGNEIVVESKPKKK</sequence>
<evidence type="ECO:0000256" key="1">
    <source>
        <dbReference type="SAM" id="Coils"/>
    </source>
</evidence>
<evidence type="ECO:0000256" key="2">
    <source>
        <dbReference type="SAM" id="MobiDB-lite"/>
    </source>
</evidence>
<dbReference type="OMA" id="ARKVANC"/>
<feature type="coiled-coil region" evidence="1">
    <location>
        <begin position="288"/>
        <end position="367"/>
    </location>
</feature>